<reference evidence="1" key="1">
    <citation type="submission" date="2020-10" db="EMBL/GenBank/DDBJ databases">
        <authorList>
            <person name="Han B."/>
            <person name="Lu T."/>
            <person name="Zhao Q."/>
            <person name="Huang X."/>
            <person name="Zhao Y."/>
        </authorList>
    </citation>
    <scope>NUCLEOTIDE SEQUENCE</scope>
</reference>
<gene>
    <name evidence="1" type="ORF">NCGR_LOCUS54504</name>
</gene>
<organism evidence="1 2">
    <name type="scientific">Miscanthus lutarioriparius</name>
    <dbReference type="NCBI Taxonomy" id="422564"/>
    <lineage>
        <taxon>Eukaryota</taxon>
        <taxon>Viridiplantae</taxon>
        <taxon>Streptophyta</taxon>
        <taxon>Embryophyta</taxon>
        <taxon>Tracheophyta</taxon>
        <taxon>Spermatophyta</taxon>
        <taxon>Magnoliopsida</taxon>
        <taxon>Liliopsida</taxon>
        <taxon>Poales</taxon>
        <taxon>Poaceae</taxon>
        <taxon>PACMAD clade</taxon>
        <taxon>Panicoideae</taxon>
        <taxon>Andropogonodae</taxon>
        <taxon>Andropogoneae</taxon>
        <taxon>Saccharinae</taxon>
        <taxon>Miscanthus</taxon>
    </lineage>
</organism>
<accession>A0A811RL80</accession>
<name>A0A811RL80_9POAL</name>
<evidence type="ECO:0000313" key="1">
    <source>
        <dbReference type="EMBL" id="CAD6271217.1"/>
    </source>
</evidence>
<evidence type="ECO:0000313" key="2">
    <source>
        <dbReference type="Proteomes" id="UP000604825"/>
    </source>
</evidence>
<dbReference type="Proteomes" id="UP000604825">
    <property type="component" value="Unassembled WGS sequence"/>
</dbReference>
<dbReference type="EMBL" id="CAJGYO010000016">
    <property type="protein sequence ID" value="CAD6271217.1"/>
    <property type="molecule type" value="Genomic_DNA"/>
</dbReference>
<dbReference type="AlphaFoldDB" id="A0A811RL80"/>
<sequence length="82" mass="8872">MSGKASGNYATHPLVIADIDHYKKEAVSQVQLRSVPSTSLTMEAGRSVARTSSIMEAGRSVASISVTMEAGTDRLYDRRITR</sequence>
<keyword evidence="2" id="KW-1185">Reference proteome</keyword>
<comment type="caution">
    <text evidence="1">The sequence shown here is derived from an EMBL/GenBank/DDBJ whole genome shotgun (WGS) entry which is preliminary data.</text>
</comment>
<proteinExistence type="predicted"/>
<protein>
    <submittedName>
        <fullName evidence="1">Uncharacterized protein</fullName>
    </submittedName>
</protein>